<proteinExistence type="predicted"/>
<feature type="transmembrane region" description="Helical" evidence="7">
    <location>
        <begin position="75"/>
        <end position="93"/>
    </location>
</feature>
<dbReference type="RefSeq" id="WP_092508183.1">
    <property type="nucleotide sequence ID" value="NZ_CAWNQB010000023.1"/>
</dbReference>
<keyword evidence="5 7" id="KW-1133">Transmembrane helix</keyword>
<evidence type="ECO:0000256" key="3">
    <source>
        <dbReference type="ARBA" id="ARBA00022692"/>
    </source>
</evidence>
<keyword evidence="6 7" id="KW-0472">Membrane</keyword>
<dbReference type="GO" id="GO:0005886">
    <property type="term" value="C:plasma membrane"/>
    <property type="evidence" value="ECO:0007669"/>
    <property type="project" value="UniProtKB-SubCell"/>
</dbReference>
<dbReference type="InterPro" id="IPR001123">
    <property type="entry name" value="LeuE-type"/>
</dbReference>
<reference evidence="8 11" key="3">
    <citation type="journal article" date="2017" name="Nat. Microbiol.">
        <title>Natural product diversity associated with the nematode symbionts Photorhabdus and Xenorhabdus.</title>
        <authorList>
            <person name="Tobias N.J."/>
            <person name="Wolff H."/>
            <person name="Djahanschiri B."/>
            <person name="Grundmann F."/>
            <person name="Kronenwerth M."/>
            <person name="Shi Y.M."/>
            <person name="Simonyi S."/>
            <person name="Grun P."/>
            <person name="Shapiro-Ilan D."/>
            <person name="Pidot S.J."/>
            <person name="Stinear T.P."/>
            <person name="Ebersberger I."/>
            <person name="Bode H.B."/>
        </authorList>
    </citation>
    <scope>NUCLEOTIDE SEQUENCE [LARGE SCALE GENOMIC DNA]</scope>
    <source>
        <strain evidence="8 11">DSM 17908</strain>
    </source>
</reference>
<keyword evidence="4" id="KW-0029">Amino-acid transport</keyword>
<dbReference type="PIRSF" id="PIRSF006324">
    <property type="entry name" value="LeuE"/>
    <property type="match status" value="1"/>
</dbReference>
<comment type="subcellular location">
    <subcellularLocation>
        <location evidence="1">Cell membrane</location>
        <topology evidence="1">Multi-pass membrane protein</topology>
    </subcellularLocation>
</comment>
<accession>A0A1I3KTE8</accession>
<keyword evidence="2" id="KW-1003">Cell membrane</keyword>
<sequence length="207" mass="22597">MTVTDSLLAFTAAATLLTLTPGLDTALVLRTAAAEGGKKAFQAALGINAGCFIWGAMVAFGLGTLIAVSELAFNILKWCGALYLCWLGIQMIWHPQSNLERDETSSSTKSQNWFVRGMLGNVLNPKVGVFYVSFLPQFIPLGHSPILWTFGLVSIHVLLGTLWSLSLISATRPISHILRRENVIKWMNRVTGGVFLLFAFKLAVSNR</sequence>
<name>A0A1I3KTE8_9GAMM</name>
<evidence type="ECO:0000256" key="4">
    <source>
        <dbReference type="ARBA" id="ARBA00022970"/>
    </source>
</evidence>
<evidence type="ECO:0000256" key="1">
    <source>
        <dbReference type="ARBA" id="ARBA00004651"/>
    </source>
</evidence>
<keyword evidence="3 7" id="KW-0812">Transmembrane</keyword>
<dbReference type="Proteomes" id="UP000224607">
    <property type="component" value="Unassembled WGS sequence"/>
</dbReference>
<evidence type="ECO:0000256" key="6">
    <source>
        <dbReference type="ARBA" id="ARBA00023136"/>
    </source>
</evidence>
<reference evidence="9" key="2">
    <citation type="submission" date="2016-10" db="EMBL/GenBank/DDBJ databases">
        <authorList>
            <person name="de Groot N.N."/>
        </authorList>
    </citation>
    <scope>NUCLEOTIDE SEQUENCE [LARGE SCALE GENOMIC DNA]</scope>
    <source>
        <strain evidence="9">DSM 17908</strain>
    </source>
</reference>
<dbReference type="EMBL" id="FORG01000003">
    <property type="protein sequence ID" value="SFI75385.1"/>
    <property type="molecule type" value="Genomic_DNA"/>
</dbReference>
<dbReference type="Pfam" id="PF01810">
    <property type="entry name" value="LysE"/>
    <property type="match status" value="1"/>
</dbReference>
<evidence type="ECO:0000313" key="8">
    <source>
        <dbReference type="EMBL" id="PHM45141.1"/>
    </source>
</evidence>
<evidence type="ECO:0000313" key="11">
    <source>
        <dbReference type="Proteomes" id="UP000224607"/>
    </source>
</evidence>
<feature type="transmembrane region" description="Helical" evidence="7">
    <location>
        <begin position="146"/>
        <end position="166"/>
    </location>
</feature>
<reference evidence="10" key="1">
    <citation type="submission" date="2016-10" db="EMBL/GenBank/DDBJ databases">
        <authorList>
            <person name="Varghese N."/>
            <person name="Submissions S."/>
        </authorList>
    </citation>
    <scope>NUCLEOTIDE SEQUENCE [LARGE SCALE GENOMIC DNA]</scope>
    <source>
        <strain evidence="10">DSM 17908</strain>
    </source>
</reference>
<dbReference type="STRING" id="351675.SAMN05421680_103178"/>
<dbReference type="PANTHER" id="PTHR30086:SF20">
    <property type="entry name" value="ARGININE EXPORTER PROTEIN ARGO-RELATED"/>
    <property type="match status" value="1"/>
</dbReference>
<dbReference type="OrthoDB" id="9784202at2"/>
<evidence type="ECO:0000256" key="7">
    <source>
        <dbReference type="SAM" id="Phobius"/>
    </source>
</evidence>
<evidence type="ECO:0000256" key="2">
    <source>
        <dbReference type="ARBA" id="ARBA00022475"/>
    </source>
</evidence>
<dbReference type="PANTHER" id="PTHR30086">
    <property type="entry name" value="ARGININE EXPORTER PROTEIN ARGO"/>
    <property type="match status" value="1"/>
</dbReference>
<gene>
    <name evidence="9" type="ORF">SAMN05421680_103178</name>
    <name evidence="8" type="ORF">Xmau_01349</name>
</gene>
<dbReference type="AlphaFoldDB" id="A0A1I3KTE8"/>
<protein>
    <submittedName>
        <fullName evidence="8">Lysine transporter LysE</fullName>
    </submittedName>
    <submittedName>
        <fullName evidence="9">Threonine/homoserine/homoserine lactone efflux protein</fullName>
    </submittedName>
</protein>
<dbReference type="Proteomes" id="UP000198919">
    <property type="component" value="Unassembled WGS sequence"/>
</dbReference>
<feature type="transmembrane region" description="Helical" evidence="7">
    <location>
        <begin position="46"/>
        <end position="68"/>
    </location>
</feature>
<dbReference type="GO" id="GO:0015171">
    <property type="term" value="F:amino acid transmembrane transporter activity"/>
    <property type="evidence" value="ECO:0007669"/>
    <property type="project" value="TreeGrafter"/>
</dbReference>
<evidence type="ECO:0000313" key="10">
    <source>
        <dbReference type="Proteomes" id="UP000198919"/>
    </source>
</evidence>
<keyword evidence="11" id="KW-1185">Reference proteome</keyword>
<evidence type="ECO:0000256" key="5">
    <source>
        <dbReference type="ARBA" id="ARBA00022989"/>
    </source>
</evidence>
<organism evidence="9 10">
    <name type="scientific">Xenorhabdus mauleonii</name>
    <dbReference type="NCBI Taxonomy" id="351675"/>
    <lineage>
        <taxon>Bacteria</taxon>
        <taxon>Pseudomonadati</taxon>
        <taxon>Pseudomonadota</taxon>
        <taxon>Gammaproteobacteria</taxon>
        <taxon>Enterobacterales</taxon>
        <taxon>Morganellaceae</taxon>
        <taxon>Xenorhabdus</taxon>
    </lineage>
</organism>
<dbReference type="EMBL" id="NITY01000003">
    <property type="protein sequence ID" value="PHM45141.1"/>
    <property type="molecule type" value="Genomic_DNA"/>
</dbReference>
<keyword evidence="4" id="KW-0813">Transport</keyword>
<evidence type="ECO:0000313" key="9">
    <source>
        <dbReference type="EMBL" id="SFI75385.1"/>
    </source>
</evidence>